<protein>
    <submittedName>
        <fullName evidence="2">VOC family protein</fullName>
    </submittedName>
</protein>
<dbReference type="Pfam" id="PF00903">
    <property type="entry name" value="Glyoxalase"/>
    <property type="match status" value="1"/>
</dbReference>
<dbReference type="InterPro" id="IPR004360">
    <property type="entry name" value="Glyas_Fos-R_dOase_dom"/>
</dbReference>
<name>A0ABY5LCA5_9SPHN</name>
<dbReference type="EMBL" id="CP101740">
    <property type="protein sequence ID" value="UUL83736.1"/>
    <property type="molecule type" value="Genomic_DNA"/>
</dbReference>
<evidence type="ECO:0000313" key="2">
    <source>
        <dbReference type="EMBL" id="UUL83736.1"/>
    </source>
</evidence>
<accession>A0ABY5LCA5</accession>
<dbReference type="RefSeq" id="WP_256507572.1">
    <property type="nucleotide sequence ID" value="NZ_CP101740.1"/>
</dbReference>
<dbReference type="PROSITE" id="PS51819">
    <property type="entry name" value="VOC"/>
    <property type="match status" value="1"/>
</dbReference>
<reference evidence="2" key="1">
    <citation type="submission" date="2022-07" db="EMBL/GenBank/DDBJ databases">
        <title>Sphingomonas sp. nov., a novel bacterium isolated from the north slope of the Mount Everest.</title>
        <authorList>
            <person name="Cui X."/>
            <person name="Liu Y."/>
        </authorList>
    </citation>
    <scope>NUCLEOTIDE SEQUENCE</scope>
    <source>
        <strain evidence="2">S5-59</strain>
    </source>
</reference>
<dbReference type="InterPro" id="IPR029068">
    <property type="entry name" value="Glyas_Bleomycin-R_OHBP_Dase"/>
</dbReference>
<dbReference type="PANTHER" id="PTHR35006:SF1">
    <property type="entry name" value="BLL2941 PROTEIN"/>
    <property type="match status" value="1"/>
</dbReference>
<dbReference type="Gene3D" id="3.10.180.10">
    <property type="entry name" value="2,3-Dihydroxybiphenyl 1,2-Dioxygenase, domain 1"/>
    <property type="match status" value="1"/>
</dbReference>
<dbReference type="Proteomes" id="UP001058533">
    <property type="component" value="Chromosome"/>
</dbReference>
<evidence type="ECO:0000313" key="3">
    <source>
        <dbReference type="Proteomes" id="UP001058533"/>
    </source>
</evidence>
<gene>
    <name evidence="2" type="ORF">NMP03_05915</name>
</gene>
<dbReference type="SUPFAM" id="SSF54593">
    <property type="entry name" value="Glyoxalase/Bleomycin resistance protein/Dihydroxybiphenyl dioxygenase"/>
    <property type="match status" value="1"/>
</dbReference>
<dbReference type="PANTHER" id="PTHR35006">
    <property type="entry name" value="GLYOXALASE FAMILY PROTEIN (AFU_ORTHOLOGUE AFUA_5G14830)"/>
    <property type="match status" value="1"/>
</dbReference>
<proteinExistence type="predicted"/>
<dbReference type="InterPro" id="IPR037523">
    <property type="entry name" value="VOC_core"/>
</dbReference>
<evidence type="ECO:0000259" key="1">
    <source>
        <dbReference type="PROSITE" id="PS51819"/>
    </source>
</evidence>
<organism evidence="2 3">
    <name type="scientific">Sphingomonas qomolangmaensis</name>
    <dbReference type="NCBI Taxonomy" id="2918765"/>
    <lineage>
        <taxon>Bacteria</taxon>
        <taxon>Pseudomonadati</taxon>
        <taxon>Pseudomonadota</taxon>
        <taxon>Alphaproteobacteria</taxon>
        <taxon>Sphingomonadales</taxon>
        <taxon>Sphingomonadaceae</taxon>
        <taxon>Sphingomonas</taxon>
    </lineage>
</organism>
<dbReference type="CDD" id="cd07262">
    <property type="entry name" value="VOC_like"/>
    <property type="match status" value="1"/>
</dbReference>
<feature type="domain" description="VOC" evidence="1">
    <location>
        <begin position="1"/>
        <end position="124"/>
    </location>
</feature>
<keyword evidence="3" id="KW-1185">Reference proteome</keyword>
<sequence>MFSHVMLGTDDIDASKAFYDAALGALGVKPGRSDDKGRVIYMQPTGLFLLGKPIDGEPACHANGGTVGFAAPSTEAVDAWHAAGVAAGGTPIEDAPGFRSNAFGKLYLAYLRDPAGNKVCALYRPAA</sequence>